<evidence type="ECO:0000259" key="2">
    <source>
        <dbReference type="Pfam" id="PF02771"/>
    </source>
</evidence>
<protein>
    <submittedName>
        <fullName evidence="4">Acyl-CoA dehydrogenase family protein</fullName>
    </submittedName>
</protein>
<accession>A0A9X7ZE30</accession>
<dbReference type="Gene3D" id="1.20.140.10">
    <property type="entry name" value="Butyryl-CoA Dehydrogenase, subunit A, domain 3"/>
    <property type="match status" value="1"/>
</dbReference>
<dbReference type="EMBL" id="CP080997">
    <property type="protein sequence ID" value="QZA07296.1"/>
    <property type="molecule type" value="Genomic_DNA"/>
</dbReference>
<evidence type="ECO:0000313" key="5">
    <source>
        <dbReference type="Proteomes" id="UP000825008"/>
    </source>
</evidence>
<dbReference type="GO" id="GO:0050660">
    <property type="term" value="F:flavin adenine dinucleotide binding"/>
    <property type="evidence" value="ECO:0007669"/>
    <property type="project" value="InterPro"/>
</dbReference>
<dbReference type="RefSeq" id="WP_125078919.1">
    <property type="nucleotide sequence ID" value="NZ_CP080997.1"/>
</dbReference>
<dbReference type="AlphaFoldDB" id="A0A9X7ZE30"/>
<dbReference type="SUPFAM" id="SSF56645">
    <property type="entry name" value="Acyl-CoA dehydrogenase NM domain-like"/>
    <property type="match status" value="1"/>
</dbReference>
<sequence>MAENVSAAVRPLLPAIAAAAATVDRDGAVASDTVAALRDAGVFALLQPEDFGGHQSEPETYLTVAQAISGACTSTGWLAAALAVNSWHLALFDGAAQRDVWGDDPGALICSAYAPTGRLERVGDGFRLSGRWSRCAGVQHTSWLIAGALVVGADGAAEDFTVALVPREHYTVEPTWNSLGLRGIGAHDVVVSGAPVPARHCFGWVSDAQRATLAPLYRLPQPTLYTHAGTAPLLGAAAAMLDAHRDQMTNPLGELAMAAAGLEVSTLQIHRNLADLGECARAGTVPDAELMLRARRDQVLAFERAMQAVKRCVEQAGAAADARLDRVWRDMQTARLHAANDVERVLTAVGQFAFGLPVDDLIL</sequence>
<reference evidence="4" key="1">
    <citation type="submission" date="2021-08" db="EMBL/GenBank/DDBJ databases">
        <title>Whole genome sequencing of non-tuberculosis mycobacteria type-strains.</title>
        <authorList>
            <person name="Igarashi Y."/>
            <person name="Osugi A."/>
            <person name="Mitarai S."/>
        </authorList>
    </citation>
    <scope>NUCLEOTIDE SEQUENCE</scope>
    <source>
        <strain evidence="4">JCM 30995</strain>
    </source>
</reference>
<evidence type="ECO:0000259" key="3">
    <source>
        <dbReference type="Pfam" id="PF08028"/>
    </source>
</evidence>
<dbReference type="KEGG" id="mher:K3U94_20460"/>
<dbReference type="InterPro" id="IPR046373">
    <property type="entry name" value="Acyl-CoA_Oxase/DH_mid-dom_sf"/>
</dbReference>
<feature type="domain" description="Acyl-CoA dehydrogenase/oxidase N-terminal" evidence="2">
    <location>
        <begin position="16"/>
        <end position="99"/>
    </location>
</feature>
<dbReference type="GO" id="GO:0016627">
    <property type="term" value="F:oxidoreductase activity, acting on the CH-CH group of donors"/>
    <property type="evidence" value="ECO:0007669"/>
    <property type="project" value="InterPro"/>
</dbReference>
<dbReference type="Proteomes" id="UP000825008">
    <property type="component" value="Chromosome"/>
</dbReference>
<proteinExistence type="predicted"/>
<dbReference type="Pfam" id="PF08028">
    <property type="entry name" value="Acyl-CoA_dh_2"/>
    <property type="match status" value="1"/>
</dbReference>
<dbReference type="Gene3D" id="2.40.110.10">
    <property type="entry name" value="Butyryl-CoA Dehydrogenase, subunit A, domain 2"/>
    <property type="match status" value="1"/>
</dbReference>
<dbReference type="Pfam" id="PF02771">
    <property type="entry name" value="Acyl-CoA_dh_N"/>
    <property type="match status" value="1"/>
</dbReference>
<evidence type="ECO:0000256" key="1">
    <source>
        <dbReference type="ARBA" id="ARBA00023002"/>
    </source>
</evidence>
<dbReference type="InterPro" id="IPR009100">
    <property type="entry name" value="AcylCoA_DH/oxidase_NM_dom_sf"/>
</dbReference>
<evidence type="ECO:0000313" key="4">
    <source>
        <dbReference type="EMBL" id="QZA07296.1"/>
    </source>
</evidence>
<keyword evidence="1" id="KW-0560">Oxidoreductase</keyword>
<feature type="domain" description="Acyl-CoA dehydrogenase C-terminal" evidence="3">
    <location>
        <begin position="254"/>
        <end position="341"/>
    </location>
</feature>
<dbReference type="InterPro" id="IPR037069">
    <property type="entry name" value="AcylCoA_DH/ox_N_sf"/>
</dbReference>
<dbReference type="Gene3D" id="1.10.540.10">
    <property type="entry name" value="Acyl-CoA dehydrogenase/oxidase, N-terminal domain"/>
    <property type="match status" value="1"/>
</dbReference>
<organism evidence="4 5">
    <name type="scientific">Mycolicibacter heraklionensis</name>
    <dbReference type="NCBI Taxonomy" id="512402"/>
    <lineage>
        <taxon>Bacteria</taxon>
        <taxon>Bacillati</taxon>
        <taxon>Actinomycetota</taxon>
        <taxon>Actinomycetes</taxon>
        <taxon>Mycobacteriales</taxon>
        <taxon>Mycobacteriaceae</taxon>
        <taxon>Mycolicibacter</taxon>
    </lineage>
</organism>
<name>A0A9X7ZE30_9MYCO</name>
<dbReference type="InterPro" id="IPR013107">
    <property type="entry name" value="Acyl-CoA_DH_C"/>
</dbReference>
<dbReference type="PIRSF" id="PIRSF016578">
    <property type="entry name" value="HsaA"/>
    <property type="match status" value="1"/>
</dbReference>
<dbReference type="InterPro" id="IPR013786">
    <property type="entry name" value="AcylCoA_DH/ox_N"/>
</dbReference>
<gene>
    <name evidence="4" type="ORF">K3U94_20460</name>
</gene>